<organism evidence="2 3">
    <name type="scientific">Hymenoscyphus fraxineus</name>
    <dbReference type="NCBI Taxonomy" id="746836"/>
    <lineage>
        <taxon>Eukaryota</taxon>
        <taxon>Fungi</taxon>
        <taxon>Dikarya</taxon>
        <taxon>Ascomycota</taxon>
        <taxon>Pezizomycotina</taxon>
        <taxon>Leotiomycetes</taxon>
        <taxon>Helotiales</taxon>
        <taxon>Helotiaceae</taxon>
        <taxon>Hymenoscyphus</taxon>
    </lineage>
</organism>
<evidence type="ECO:0000256" key="1">
    <source>
        <dbReference type="SAM" id="MobiDB-lite"/>
    </source>
</evidence>
<keyword evidence="3" id="KW-1185">Reference proteome</keyword>
<name>A0A9N9KZ15_9HELO</name>
<proteinExistence type="predicted"/>
<reference evidence="2" key="1">
    <citation type="submission" date="2021-07" db="EMBL/GenBank/DDBJ databases">
        <authorList>
            <person name="Durling M."/>
        </authorList>
    </citation>
    <scope>NUCLEOTIDE SEQUENCE</scope>
</reference>
<gene>
    <name evidence="2" type="ORF">HYFRA_00011352</name>
</gene>
<evidence type="ECO:0000313" key="2">
    <source>
        <dbReference type="EMBL" id="CAG8955368.1"/>
    </source>
</evidence>
<feature type="region of interest" description="Disordered" evidence="1">
    <location>
        <begin position="57"/>
        <end position="84"/>
    </location>
</feature>
<evidence type="ECO:0000313" key="3">
    <source>
        <dbReference type="Proteomes" id="UP000696280"/>
    </source>
</evidence>
<feature type="compositionally biased region" description="Basic and acidic residues" evidence="1">
    <location>
        <begin position="57"/>
        <end position="75"/>
    </location>
</feature>
<protein>
    <submittedName>
        <fullName evidence="2">Uncharacterized protein</fullName>
    </submittedName>
</protein>
<dbReference type="Proteomes" id="UP000696280">
    <property type="component" value="Unassembled WGS sequence"/>
</dbReference>
<sequence length="114" mass="12505">MTSSTPTASTSSWIGSDQNWPRLSKAIFPLTDGRLCPLTDYRGIGHETTRTRVRIDASSEDDGGNHRLLKSEVRPQARCSSSSTGETICSGYENLERQMRTVLALNNSRGLNSS</sequence>
<dbReference type="AlphaFoldDB" id="A0A9N9KZ15"/>
<comment type="caution">
    <text evidence="2">The sequence shown here is derived from an EMBL/GenBank/DDBJ whole genome shotgun (WGS) entry which is preliminary data.</text>
</comment>
<accession>A0A9N9KZ15</accession>
<dbReference type="EMBL" id="CAJVRL010000061">
    <property type="protein sequence ID" value="CAG8955368.1"/>
    <property type="molecule type" value="Genomic_DNA"/>
</dbReference>